<dbReference type="EMBL" id="SSTD01009930">
    <property type="protein sequence ID" value="TYK13487.1"/>
    <property type="molecule type" value="Genomic_DNA"/>
</dbReference>
<comment type="caution">
    <text evidence="2">The sequence shown here is derived from an EMBL/GenBank/DDBJ whole genome shotgun (WGS) entry which is preliminary data.</text>
</comment>
<dbReference type="Proteomes" id="UP000321393">
    <property type="component" value="Unassembled WGS sequence"/>
</dbReference>
<protein>
    <submittedName>
        <fullName evidence="2">Uncharacterized protein</fullName>
    </submittedName>
</protein>
<evidence type="ECO:0000313" key="3">
    <source>
        <dbReference type="Proteomes" id="UP000321393"/>
    </source>
</evidence>
<gene>
    <name evidence="2" type="ORF">E5676_scaffold556G00250</name>
    <name evidence="1" type="ORF">E6C27_scaffold205G00610</name>
</gene>
<dbReference type="AlphaFoldDB" id="A0A5D3CNM2"/>
<dbReference type="OrthoDB" id="1744977at2759"/>
<evidence type="ECO:0000313" key="2">
    <source>
        <dbReference type="EMBL" id="TYK13487.1"/>
    </source>
</evidence>
<dbReference type="Proteomes" id="UP000321947">
    <property type="component" value="Unassembled WGS sequence"/>
</dbReference>
<evidence type="ECO:0000313" key="1">
    <source>
        <dbReference type="EMBL" id="KAA0063245.1"/>
    </source>
</evidence>
<organism evidence="2 4">
    <name type="scientific">Cucumis melo var. makuwa</name>
    <name type="common">Oriental melon</name>
    <dbReference type="NCBI Taxonomy" id="1194695"/>
    <lineage>
        <taxon>Eukaryota</taxon>
        <taxon>Viridiplantae</taxon>
        <taxon>Streptophyta</taxon>
        <taxon>Embryophyta</taxon>
        <taxon>Tracheophyta</taxon>
        <taxon>Spermatophyta</taxon>
        <taxon>Magnoliopsida</taxon>
        <taxon>eudicotyledons</taxon>
        <taxon>Gunneridae</taxon>
        <taxon>Pentapetalae</taxon>
        <taxon>rosids</taxon>
        <taxon>fabids</taxon>
        <taxon>Cucurbitales</taxon>
        <taxon>Cucurbitaceae</taxon>
        <taxon>Benincaseae</taxon>
        <taxon>Cucumis</taxon>
    </lineage>
</organism>
<sequence>MATLPNSLALINKAGNVVFWFPKAKQLVVSLKRQKETSFTYHPFHTEKAMIIFSEPWNEKSLCSNTGWTTVGNACRGLLEVDKATMNMDNLLEAKIKVRYNYSGFIRATIRIEDKDGHFFVVHMVTICSGKWLAERDVKIHGSFKRQDAIEFDNFNPKAEQFNGIRRNSYGSTWDWG</sequence>
<reference evidence="3 4" key="1">
    <citation type="submission" date="2019-08" db="EMBL/GenBank/DDBJ databases">
        <title>Draft genome sequences of two oriental melons (Cucumis melo L. var makuwa).</title>
        <authorList>
            <person name="Kwon S.-Y."/>
        </authorList>
    </citation>
    <scope>NUCLEOTIDE SEQUENCE [LARGE SCALE GENOMIC DNA]</scope>
    <source>
        <strain evidence="4">cv. Chang Bougi</strain>
        <strain evidence="3">cv. SW 3</strain>
        <tissue evidence="2">Leaf</tissue>
    </source>
</reference>
<dbReference type="EMBL" id="SSTE01002875">
    <property type="protein sequence ID" value="KAA0063245.1"/>
    <property type="molecule type" value="Genomic_DNA"/>
</dbReference>
<evidence type="ECO:0000313" key="4">
    <source>
        <dbReference type="Proteomes" id="UP000321947"/>
    </source>
</evidence>
<proteinExistence type="predicted"/>
<accession>A0A5D3CNM2</accession>
<name>A0A5D3CNM2_CUCMM</name>